<gene>
    <name evidence="2" type="ORF">FSP39_000226</name>
</gene>
<dbReference type="EMBL" id="VSWD01000009">
    <property type="protein sequence ID" value="KAK3092244.1"/>
    <property type="molecule type" value="Genomic_DNA"/>
</dbReference>
<keyword evidence="3" id="KW-1185">Reference proteome</keyword>
<dbReference type="Proteomes" id="UP001186944">
    <property type="component" value="Unassembled WGS sequence"/>
</dbReference>
<dbReference type="AlphaFoldDB" id="A0AA89BQZ1"/>
<name>A0AA89BQZ1_PINIB</name>
<protein>
    <submittedName>
        <fullName evidence="2">Uncharacterized protein</fullName>
    </submittedName>
</protein>
<dbReference type="PANTHER" id="PTHR33887">
    <property type="entry name" value="PB1 DOMAIN-CONTAINING PROTEIN"/>
    <property type="match status" value="1"/>
</dbReference>
<dbReference type="Pfam" id="PF15874">
    <property type="entry name" value="Il2rg"/>
    <property type="match status" value="1"/>
</dbReference>
<dbReference type="InterPro" id="IPR039471">
    <property type="entry name" value="CXorf65-like"/>
</dbReference>
<sequence>MSFIKLCHGDNETLLLNIDCSCRLFVDYVRQKCEVSPDMTMDIIDDNAWMAELYSKNLQDSLVSVFKPRGVYILASVELDEEQTVTKITPLLKEWEKKYQFLDRKLKHWDKKQAKAASEAPPPEATPQAPPITKDGKLNKKKSKENKSEVKRQVSAARKGSGKSRKR</sequence>
<evidence type="ECO:0000313" key="3">
    <source>
        <dbReference type="Proteomes" id="UP001186944"/>
    </source>
</evidence>
<organism evidence="2 3">
    <name type="scientific">Pinctada imbricata</name>
    <name type="common">Atlantic pearl-oyster</name>
    <name type="synonym">Pinctada martensii</name>
    <dbReference type="NCBI Taxonomy" id="66713"/>
    <lineage>
        <taxon>Eukaryota</taxon>
        <taxon>Metazoa</taxon>
        <taxon>Spiralia</taxon>
        <taxon>Lophotrochozoa</taxon>
        <taxon>Mollusca</taxon>
        <taxon>Bivalvia</taxon>
        <taxon>Autobranchia</taxon>
        <taxon>Pteriomorphia</taxon>
        <taxon>Pterioida</taxon>
        <taxon>Pterioidea</taxon>
        <taxon>Pteriidae</taxon>
        <taxon>Pinctada</taxon>
    </lineage>
</organism>
<accession>A0AA89BQZ1</accession>
<proteinExistence type="predicted"/>
<comment type="caution">
    <text evidence="2">The sequence shown here is derived from an EMBL/GenBank/DDBJ whole genome shotgun (WGS) entry which is preliminary data.</text>
</comment>
<feature type="region of interest" description="Disordered" evidence="1">
    <location>
        <begin position="112"/>
        <end position="167"/>
    </location>
</feature>
<reference evidence="2" key="1">
    <citation type="submission" date="2019-08" db="EMBL/GenBank/DDBJ databases">
        <title>The improved chromosome-level genome for the pearl oyster Pinctada fucata martensii using PacBio sequencing and Hi-C.</title>
        <authorList>
            <person name="Zheng Z."/>
        </authorList>
    </citation>
    <scope>NUCLEOTIDE SEQUENCE</scope>
    <source>
        <strain evidence="2">ZZ-2019</strain>
        <tissue evidence="2">Adductor muscle</tissue>
    </source>
</reference>
<evidence type="ECO:0000313" key="2">
    <source>
        <dbReference type="EMBL" id="KAK3092244.1"/>
    </source>
</evidence>
<evidence type="ECO:0000256" key="1">
    <source>
        <dbReference type="SAM" id="MobiDB-lite"/>
    </source>
</evidence>
<dbReference type="PANTHER" id="PTHR33887:SF4">
    <property type="entry name" value="AB2-183"/>
    <property type="match status" value="1"/>
</dbReference>
<feature type="compositionally biased region" description="Pro residues" evidence="1">
    <location>
        <begin position="120"/>
        <end position="130"/>
    </location>
</feature>